<name>Q6ZFB1_ORYSJ</name>
<feature type="compositionally biased region" description="Polar residues" evidence="1">
    <location>
        <begin position="97"/>
        <end position="106"/>
    </location>
</feature>
<feature type="compositionally biased region" description="Basic and acidic residues" evidence="1">
    <location>
        <begin position="58"/>
        <end position="91"/>
    </location>
</feature>
<organism evidence="2 3">
    <name type="scientific">Oryza sativa subsp. japonica</name>
    <name type="common">Rice</name>
    <dbReference type="NCBI Taxonomy" id="39947"/>
    <lineage>
        <taxon>Eukaryota</taxon>
        <taxon>Viridiplantae</taxon>
        <taxon>Streptophyta</taxon>
        <taxon>Embryophyta</taxon>
        <taxon>Tracheophyta</taxon>
        <taxon>Spermatophyta</taxon>
        <taxon>Magnoliopsida</taxon>
        <taxon>Liliopsida</taxon>
        <taxon>Poales</taxon>
        <taxon>Poaceae</taxon>
        <taxon>BOP clade</taxon>
        <taxon>Oryzoideae</taxon>
        <taxon>Oryzeae</taxon>
        <taxon>Oryzinae</taxon>
        <taxon>Oryza</taxon>
        <taxon>Oryza sativa</taxon>
    </lineage>
</organism>
<dbReference type="Proteomes" id="UP000000763">
    <property type="component" value="Chromosome 8"/>
</dbReference>
<reference evidence="3" key="1">
    <citation type="journal article" date="2005" name="Nature">
        <title>The map-based sequence of the rice genome.</title>
        <authorList>
            <consortium name="International rice genome sequencing project (IRGSP)"/>
            <person name="Matsumoto T."/>
            <person name="Wu J."/>
            <person name="Kanamori H."/>
            <person name="Katayose Y."/>
            <person name="Fujisawa M."/>
            <person name="Namiki N."/>
            <person name="Mizuno H."/>
            <person name="Yamamoto K."/>
            <person name="Antonio B.A."/>
            <person name="Baba T."/>
            <person name="Sakata K."/>
            <person name="Nagamura Y."/>
            <person name="Aoki H."/>
            <person name="Arikawa K."/>
            <person name="Arita K."/>
            <person name="Bito T."/>
            <person name="Chiden Y."/>
            <person name="Fujitsuka N."/>
            <person name="Fukunaka R."/>
            <person name="Hamada M."/>
            <person name="Harada C."/>
            <person name="Hayashi A."/>
            <person name="Hijishita S."/>
            <person name="Honda M."/>
            <person name="Hosokawa S."/>
            <person name="Ichikawa Y."/>
            <person name="Idonuma A."/>
            <person name="Iijima M."/>
            <person name="Ikeda M."/>
            <person name="Ikeno M."/>
            <person name="Ito K."/>
            <person name="Ito S."/>
            <person name="Ito T."/>
            <person name="Ito Y."/>
            <person name="Ito Y."/>
            <person name="Iwabuchi A."/>
            <person name="Kamiya K."/>
            <person name="Karasawa W."/>
            <person name="Kurita K."/>
            <person name="Katagiri S."/>
            <person name="Kikuta A."/>
            <person name="Kobayashi H."/>
            <person name="Kobayashi N."/>
            <person name="Machita K."/>
            <person name="Maehara T."/>
            <person name="Masukawa M."/>
            <person name="Mizubayashi T."/>
            <person name="Mukai Y."/>
            <person name="Nagasaki H."/>
            <person name="Nagata Y."/>
            <person name="Naito S."/>
            <person name="Nakashima M."/>
            <person name="Nakama Y."/>
            <person name="Nakamichi Y."/>
            <person name="Nakamura M."/>
            <person name="Meguro A."/>
            <person name="Negishi M."/>
            <person name="Ohta I."/>
            <person name="Ohta T."/>
            <person name="Okamoto M."/>
            <person name="Ono N."/>
            <person name="Saji S."/>
            <person name="Sakaguchi M."/>
            <person name="Sakai K."/>
            <person name="Shibata M."/>
            <person name="Shimokawa T."/>
            <person name="Song J."/>
            <person name="Takazaki Y."/>
            <person name="Terasawa K."/>
            <person name="Tsugane M."/>
            <person name="Tsuji K."/>
            <person name="Ueda S."/>
            <person name="Waki K."/>
            <person name="Yamagata H."/>
            <person name="Yamamoto M."/>
            <person name="Yamamoto S."/>
            <person name="Yamane H."/>
            <person name="Yoshiki S."/>
            <person name="Yoshihara R."/>
            <person name="Yukawa K."/>
            <person name="Zhong H."/>
            <person name="Yano M."/>
            <person name="Yuan Q."/>
            <person name="Ouyang S."/>
            <person name="Liu J."/>
            <person name="Jones K.M."/>
            <person name="Gansberger K."/>
            <person name="Moffat K."/>
            <person name="Hill J."/>
            <person name="Bera J."/>
            <person name="Fadrosh D."/>
            <person name="Jin S."/>
            <person name="Johri S."/>
            <person name="Kim M."/>
            <person name="Overton L."/>
            <person name="Reardon M."/>
            <person name="Tsitrin T."/>
            <person name="Vuong H."/>
            <person name="Weaver B."/>
            <person name="Ciecko A."/>
            <person name="Tallon L."/>
            <person name="Jackson J."/>
            <person name="Pai G."/>
            <person name="Aken S.V."/>
            <person name="Utterback T."/>
            <person name="Reidmuller S."/>
            <person name="Feldblyum T."/>
            <person name="Hsiao J."/>
            <person name="Zismann V."/>
            <person name="Iobst S."/>
            <person name="de Vazeille A.R."/>
            <person name="Buell C.R."/>
            <person name="Ying K."/>
            <person name="Li Y."/>
            <person name="Lu T."/>
            <person name="Huang Y."/>
            <person name="Zhao Q."/>
            <person name="Feng Q."/>
            <person name="Zhang L."/>
            <person name="Zhu J."/>
            <person name="Weng Q."/>
            <person name="Mu J."/>
            <person name="Lu Y."/>
            <person name="Fan D."/>
            <person name="Liu Y."/>
            <person name="Guan J."/>
            <person name="Zhang Y."/>
            <person name="Yu S."/>
            <person name="Liu X."/>
            <person name="Zhang Y."/>
            <person name="Hong G."/>
            <person name="Han B."/>
            <person name="Choisne N."/>
            <person name="Demange N."/>
            <person name="Orjeda G."/>
            <person name="Samain S."/>
            <person name="Cattolico L."/>
            <person name="Pelletier E."/>
            <person name="Couloux A."/>
            <person name="Segurens B."/>
            <person name="Wincker P."/>
            <person name="D'Hont A."/>
            <person name="Scarpelli C."/>
            <person name="Weissenbach J."/>
            <person name="Salanoubat M."/>
            <person name="Quetier F."/>
            <person name="Yu Y."/>
            <person name="Kim H.R."/>
            <person name="Rambo T."/>
            <person name="Currie J."/>
            <person name="Collura K."/>
            <person name="Luo M."/>
            <person name="Yang T."/>
            <person name="Ammiraju J.S.S."/>
            <person name="Engler F."/>
            <person name="Soderlund C."/>
            <person name="Wing R.A."/>
            <person name="Palmer L.E."/>
            <person name="de la Bastide M."/>
            <person name="Spiegel L."/>
            <person name="Nascimento L."/>
            <person name="Zutavern T."/>
            <person name="O'Shaughnessy A."/>
            <person name="Dike S."/>
            <person name="Dedhia N."/>
            <person name="Preston R."/>
            <person name="Balija V."/>
            <person name="McCombie W.R."/>
            <person name="Chow T."/>
            <person name="Chen H."/>
            <person name="Chung M."/>
            <person name="Chen C."/>
            <person name="Shaw J."/>
            <person name="Wu H."/>
            <person name="Hsiao K."/>
            <person name="Chao Y."/>
            <person name="Chu M."/>
            <person name="Cheng C."/>
            <person name="Hour A."/>
            <person name="Lee P."/>
            <person name="Lin S."/>
            <person name="Lin Y."/>
            <person name="Liou J."/>
            <person name="Liu S."/>
            <person name="Hsing Y."/>
            <person name="Raghuvanshi S."/>
            <person name="Mohanty A."/>
            <person name="Bharti A.K."/>
            <person name="Gaur A."/>
            <person name="Gupta V."/>
            <person name="Kumar D."/>
            <person name="Ravi V."/>
            <person name="Vij S."/>
            <person name="Kapur A."/>
            <person name="Khurana P."/>
            <person name="Khurana P."/>
            <person name="Khurana J.P."/>
            <person name="Tyagi A.K."/>
            <person name="Gaikwad K."/>
            <person name="Singh A."/>
            <person name="Dalal V."/>
            <person name="Srivastava S."/>
            <person name="Dixit A."/>
            <person name="Pal A.K."/>
            <person name="Ghazi I.A."/>
            <person name="Yadav M."/>
            <person name="Pandit A."/>
            <person name="Bhargava A."/>
            <person name="Sureshbabu K."/>
            <person name="Batra K."/>
            <person name="Sharma T.R."/>
            <person name="Mohapatra T."/>
            <person name="Singh N.K."/>
            <person name="Messing J."/>
            <person name="Nelson A.B."/>
            <person name="Fuks G."/>
            <person name="Kavchok S."/>
            <person name="Keizer G."/>
            <person name="Linton E."/>
            <person name="Llaca V."/>
            <person name="Song R."/>
            <person name="Tanyolac B."/>
            <person name="Young S."/>
            <person name="Ho-Il K."/>
            <person name="Hahn J.H."/>
            <person name="Sangsakoo G."/>
            <person name="Vanavichit A."/>
            <person name="de Mattos Luiz.A.T."/>
            <person name="Zimmer P.D."/>
            <person name="Malone G."/>
            <person name="Dellagostin O."/>
            <person name="de Oliveira A.C."/>
            <person name="Bevan M."/>
            <person name="Bancroft I."/>
            <person name="Minx P."/>
            <person name="Cordum H."/>
            <person name="Wilson R."/>
            <person name="Cheng Z."/>
            <person name="Jin W."/>
            <person name="Jiang J."/>
            <person name="Leong S.A."/>
            <person name="Iwama H."/>
            <person name="Gojobori T."/>
            <person name="Itoh T."/>
            <person name="Niimura Y."/>
            <person name="Fujii Y."/>
            <person name="Habara T."/>
            <person name="Sakai H."/>
            <person name="Sato Y."/>
            <person name="Wilson G."/>
            <person name="Kumar K."/>
            <person name="McCouch S."/>
            <person name="Juretic N."/>
            <person name="Hoen D."/>
            <person name="Wright S."/>
            <person name="Bruskiewich R."/>
            <person name="Bureau T."/>
            <person name="Miyao A."/>
            <person name="Hirochika H."/>
            <person name="Nishikawa T."/>
            <person name="Kadowaki K."/>
            <person name="Sugiura M."/>
            <person name="Burr B."/>
            <person name="Sasaki T."/>
        </authorList>
    </citation>
    <scope>NUCLEOTIDE SEQUENCE [LARGE SCALE GENOMIC DNA]</scope>
    <source>
        <strain evidence="3">cv. Nipponbare</strain>
    </source>
</reference>
<evidence type="ECO:0000256" key="1">
    <source>
        <dbReference type="SAM" id="MobiDB-lite"/>
    </source>
</evidence>
<protein>
    <submittedName>
        <fullName evidence="2">Uncharacterized protein</fullName>
    </submittedName>
</protein>
<reference evidence="3" key="2">
    <citation type="journal article" date="2008" name="Nucleic Acids Res.">
        <title>The rice annotation project database (RAP-DB): 2008 update.</title>
        <authorList>
            <consortium name="The rice annotation project (RAP)"/>
        </authorList>
    </citation>
    <scope>GENOME REANNOTATION</scope>
    <source>
        <strain evidence="3">cv. Nipponbare</strain>
    </source>
</reference>
<evidence type="ECO:0000313" key="2">
    <source>
        <dbReference type="EMBL" id="BAD17008.1"/>
    </source>
</evidence>
<feature type="region of interest" description="Disordered" evidence="1">
    <location>
        <begin position="58"/>
        <end position="106"/>
    </location>
</feature>
<evidence type="ECO:0000313" key="3">
    <source>
        <dbReference type="Proteomes" id="UP000000763"/>
    </source>
</evidence>
<proteinExistence type="predicted"/>
<gene>
    <name evidence="2" type="primary">OJ1126_D10.19</name>
</gene>
<sequence>MVDIKSTEVDPDNVIPITMDMLTSEQKQGFEGMINQLQNRYLHSFVLTRSGTVIQRHKVDLPPVDEKPESSSANDDKLKEVKAEGLKREDDGAPEFNNLQDRSVWS</sequence>
<accession>Q6ZFB1</accession>
<dbReference type="EMBL" id="AP004254">
    <property type="protein sequence ID" value="BAD17008.1"/>
    <property type="molecule type" value="Genomic_DNA"/>
</dbReference>
<dbReference type="AlphaFoldDB" id="Q6ZFB1"/>